<evidence type="ECO:0000256" key="6">
    <source>
        <dbReference type="SAM" id="SignalP"/>
    </source>
</evidence>
<keyword evidence="5" id="KW-0472">Membrane</keyword>
<proteinExistence type="predicted"/>
<feature type="domain" description="Ig-like" evidence="7">
    <location>
        <begin position="21"/>
        <end position="97"/>
    </location>
</feature>
<keyword evidence="3 6" id="KW-0732">Signal</keyword>
<keyword evidence="5" id="KW-1133">Transmembrane helix</keyword>
<dbReference type="Gene3D" id="2.60.40.10">
    <property type="entry name" value="Immunoglobulins"/>
    <property type="match status" value="1"/>
</dbReference>
<evidence type="ECO:0000256" key="3">
    <source>
        <dbReference type="ARBA" id="ARBA00022729"/>
    </source>
</evidence>
<dbReference type="GO" id="GO:0050852">
    <property type="term" value="P:T cell receptor signaling pathway"/>
    <property type="evidence" value="ECO:0007669"/>
    <property type="project" value="Ensembl"/>
</dbReference>
<dbReference type="GO" id="GO:0005783">
    <property type="term" value="C:endoplasmic reticulum"/>
    <property type="evidence" value="ECO:0007669"/>
    <property type="project" value="Ensembl"/>
</dbReference>
<dbReference type="SUPFAM" id="SSF48726">
    <property type="entry name" value="Immunoglobulin"/>
    <property type="match status" value="1"/>
</dbReference>
<feature type="transmembrane region" description="Helical" evidence="5">
    <location>
        <begin position="105"/>
        <end position="128"/>
    </location>
</feature>
<dbReference type="PROSITE" id="PS50835">
    <property type="entry name" value="IG_LIKE"/>
    <property type="match status" value="1"/>
</dbReference>
<dbReference type="GO" id="GO:0017124">
    <property type="term" value="F:SH3 domain binding"/>
    <property type="evidence" value="ECO:0007669"/>
    <property type="project" value="Ensembl"/>
</dbReference>
<dbReference type="GO" id="GO:0045059">
    <property type="term" value="P:positive thymic T cell selection"/>
    <property type="evidence" value="ECO:0007669"/>
    <property type="project" value="TreeGrafter"/>
</dbReference>
<dbReference type="GO" id="GO:0004888">
    <property type="term" value="F:transmembrane signaling receptor activity"/>
    <property type="evidence" value="ECO:0007669"/>
    <property type="project" value="Ensembl"/>
</dbReference>
<comment type="subcellular location">
    <subcellularLocation>
        <location evidence="1">Cell membrane</location>
        <topology evidence="1">Single-pass type I membrane protein</topology>
    </subcellularLocation>
</comment>
<dbReference type="GO" id="GO:0042802">
    <property type="term" value="F:identical protein binding"/>
    <property type="evidence" value="ECO:0007669"/>
    <property type="project" value="Ensembl"/>
</dbReference>
<dbReference type="InterPro" id="IPR015484">
    <property type="entry name" value="CD3_esu/gsu/dsu"/>
</dbReference>
<dbReference type="GeneTree" id="ENSGT00940000153312"/>
<organism evidence="8 9">
    <name type="scientific">Crocodylus porosus</name>
    <name type="common">Saltwater crocodile</name>
    <name type="synonym">Estuarine crocodile</name>
    <dbReference type="NCBI Taxonomy" id="8502"/>
    <lineage>
        <taxon>Eukaryota</taxon>
        <taxon>Metazoa</taxon>
        <taxon>Chordata</taxon>
        <taxon>Craniata</taxon>
        <taxon>Vertebrata</taxon>
        <taxon>Euteleostomi</taxon>
        <taxon>Archelosauria</taxon>
        <taxon>Archosauria</taxon>
        <taxon>Crocodylia</taxon>
        <taxon>Longirostres</taxon>
        <taxon>Crocodylidae</taxon>
        <taxon>Crocodylus</taxon>
    </lineage>
</organism>
<dbReference type="InterPro" id="IPR036179">
    <property type="entry name" value="Ig-like_dom_sf"/>
</dbReference>
<dbReference type="InterPro" id="IPR013783">
    <property type="entry name" value="Ig-like_fold"/>
</dbReference>
<evidence type="ECO:0000256" key="4">
    <source>
        <dbReference type="SAM" id="MobiDB-lite"/>
    </source>
</evidence>
<evidence type="ECO:0000256" key="2">
    <source>
        <dbReference type="ARBA" id="ARBA00022475"/>
    </source>
</evidence>
<feature type="compositionally biased region" description="Gly residues" evidence="4">
    <location>
        <begin position="137"/>
        <end position="147"/>
    </location>
</feature>
<name>A0A7M4DUW0_CROPO</name>
<dbReference type="GO" id="GO:0010629">
    <property type="term" value="P:negative regulation of gene expression"/>
    <property type="evidence" value="ECO:0007669"/>
    <property type="project" value="Ensembl"/>
</dbReference>
<dbReference type="PANTHER" id="PTHR10570">
    <property type="entry name" value="T-CELL SURFACE GLYCOPROTEIN CD3 GAMMA CHAIN / DELTA CHAIN"/>
    <property type="match status" value="1"/>
</dbReference>
<protein>
    <submittedName>
        <fullName evidence="8">CD3 epsilon subunit of T-cell receptor complex</fullName>
    </submittedName>
</protein>
<feature type="signal peptide" evidence="6">
    <location>
        <begin position="1"/>
        <end position="24"/>
    </location>
</feature>
<gene>
    <name evidence="8" type="primary">CD3E</name>
</gene>
<feature type="region of interest" description="Disordered" evidence="4">
    <location>
        <begin position="137"/>
        <end position="158"/>
    </location>
</feature>
<dbReference type="InterPro" id="IPR007110">
    <property type="entry name" value="Ig-like_dom"/>
</dbReference>
<dbReference type="GO" id="GO:0005794">
    <property type="term" value="C:Golgi apparatus"/>
    <property type="evidence" value="ECO:0007669"/>
    <property type="project" value="Ensembl"/>
</dbReference>
<keyword evidence="5" id="KW-0812">Transmembrane</keyword>
<dbReference type="Ensembl" id="ENSCPRT00005000232.1">
    <property type="protein sequence ID" value="ENSCPRP00005000178.1"/>
    <property type="gene ID" value="ENSCPRG00005000181.1"/>
</dbReference>
<evidence type="ECO:0000256" key="1">
    <source>
        <dbReference type="ARBA" id="ARBA00004251"/>
    </source>
</evidence>
<reference evidence="8" key="1">
    <citation type="submission" date="2025-08" db="UniProtKB">
        <authorList>
            <consortium name="Ensembl"/>
        </authorList>
    </citation>
    <scope>IDENTIFICATION</scope>
</reference>
<dbReference type="GO" id="GO:0043410">
    <property type="term" value="P:positive regulation of MAPK cascade"/>
    <property type="evidence" value="ECO:0007669"/>
    <property type="project" value="Ensembl"/>
</dbReference>
<evidence type="ECO:0000313" key="9">
    <source>
        <dbReference type="Proteomes" id="UP000594220"/>
    </source>
</evidence>
<dbReference type="GO" id="GO:0042102">
    <property type="term" value="P:positive regulation of T cell proliferation"/>
    <property type="evidence" value="ECO:0007669"/>
    <property type="project" value="Ensembl"/>
</dbReference>
<dbReference type="GO" id="GO:0042105">
    <property type="term" value="C:alpha-beta T cell receptor complex"/>
    <property type="evidence" value="ECO:0007669"/>
    <property type="project" value="Ensembl"/>
</dbReference>
<sequence>MHAHILPPNQKASLLMLFLLPTEAEIDVVISHTTVTLICNSEASTFLWKKDGKKVSGSDDTQNQLEIANYQGSKDDGTYTCESSMDKSPLYLKAKVCENCEELDILPVASIIIADLLITLGVLILVYYCGKSRKGRAGAGAGAGGRPRGQKMQRPPPIPNPDYEVTAFVPFEVPCSPWGREGVTGSRARHLPCQGRSMRSPGAAHPCVQTAWGVMASGHFHNAHDQPTSVLFLQPIRKGQREVYAGLESRGF</sequence>
<keyword evidence="9" id="KW-1185">Reference proteome</keyword>
<dbReference type="Proteomes" id="UP000594220">
    <property type="component" value="Unplaced"/>
</dbReference>
<keyword evidence="2" id="KW-1003">Cell membrane</keyword>
<dbReference type="PANTHER" id="PTHR10570:SF9">
    <property type="entry name" value="T-CELL SURFACE GLYCOPROTEIN CD3 EPSILON CHAIN"/>
    <property type="match status" value="1"/>
</dbReference>
<evidence type="ECO:0000313" key="8">
    <source>
        <dbReference type="Ensembl" id="ENSCPRP00005000178.1"/>
    </source>
</evidence>
<reference evidence="8" key="2">
    <citation type="submission" date="2025-09" db="UniProtKB">
        <authorList>
            <consortium name="Ensembl"/>
        </authorList>
    </citation>
    <scope>IDENTIFICATION</scope>
</reference>
<accession>A0A7M4DUW0</accession>
<feature type="chain" id="PRO_5046764218" evidence="6">
    <location>
        <begin position="25"/>
        <end position="252"/>
    </location>
</feature>
<dbReference type="GO" id="GO:0010628">
    <property type="term" value="P:positive regulation of gene expression"/>
    <property type="evidence" value="ECO:0007669"/>
    <property type="project" value="Ensembl"/>
</dbReference>
<evidence type="ECO:0000259" key="7">
    <source>
        <dbReference type="PROSITE" id="PS50835"/>
    </source>
</evidence>
<evidence type="ECO:0000256" key="5">
    <source>
        <dbReference type="SAM" id="Phobius"/>
    </source>
</evidence>
<dbReference type="Pfam" id="PF16681">
    <property type="entry name" value="Ig_5"/>
    <property type="match status" value="1"/>
</dbReference>
<dbReference type="GO" id="GO:0009897">
    <property type="term" value="C:external side of plasma membrane"/>
    <property type="evidence" value="ECO:0007669"/>
    <property type="project" value="Ensembl"/>
</dbReference>
<dbReference type="AlphaFoldDB" id="A0A7M4DUW0"/>